<dbReference type="Gene3D" id="3.30.1520.10">
    <property type="entry name" value="Phox-like domain"/>
    <property type="match status" value="1"/>
</dbReference>
<dbReference type="InterPro" id="IPR001683">
    <property type="entry name" value="PX_dom"/>
</dbReference>
<dbReference type="InterPro" id="IPR036871">
    <property type="entry name" value="PX_dom_sf"/>
</dbReference>
<dbReference type="PROSITE" id="PS50195">
    <property type="entry name" value="PX"/>
    <property type="match status" value="1"/>
</dbReference>
<dbReference type="Proteomes" id="UP000481153">
    <property type="component" value="Unassembled WGS sequence"/>
</dbReference>
<evidence type="ECO:0000313" key="2">
    <source>
        <dbReference type="EMBL" id="KAF0728567.1"/>
    </source>
</evidence>
<dbReference type="EMBL" id="VJMJ01000175">
    <property type="protein sequence ID" value="KAF0728567.1"/>
    <property type="molecule type" value="Genomic_DNA"/>
</dbReference>
<sequence length="155" mass="17568">MTAPTETNSATSVMRIKTWRYANPSDGNSFVEYAIVVNARGLQAKCHAHVYTIHRRYAQFDTLHRALRDQGFALPNMPTADLWTNILIKLTPDAHLEQRRQQLQNVLDCINLSPQMQSTAAYQEFVGASPETTKYTSFRDVQLVAPTALLKQDIM</sequence>
<keyword evidence="3" id="KW-1185">Reference proteome</keyword>
<dbReference type="AlphaFoldDB" id="A0A6G0WMJ1"/>
<protein>
    <recommendedName>
        <fullName evidence="1">PX domain-containing protein</fullName>
    </recommendedName>
</protein>
<dbReference type="Pfam" id="PF00787">
    <property type="entry name" value="PX"/>
    <property type="match status" value="1"/>
</dbReference>
<dbReference type="SUPFAM" id="SSF64268">
    <property type="entry name" value="PX domain"/>
    <property type="match status" value="1"/>
</dbReference>
<gene>
    <name evidence="2" type="ORF">Ae201684_013530</name>
</gene>
<reference evidence="2 3" key="1">
    <citation type="submission" date="2019-07" db="EMBL/GenBank/DDBJ databases">
        <title>Genomics analysis of Aphanomyces spp. identifies a new class of oomycete effector associated with host adaptation.</title>
        <authorList>
            <person name="Gaulin E."/>
        </authorList>
    </citation>
    <scope>NUCLEOTIDE SEQUENCE [LARGE SCALE GENOMIC DNA]</scope>
    <source>
        <strain evidence="2 3">ATCC 201684</strain>
    </source>
</reference>
<organism evidence="2 3">
    <name type="scientific">Aphanomyces euteiches</name>
    <dbReference type="NCBI Taxonomy" id="100861"/>
    <lineage>
        <taxon>Eukaryota</taxon>
        <taxon>Sar</taxon>
        <taxon>Stramenopiles</taxon>
        <taxon>Oomycota</taxon>
        <taxon>Saprolegniomycetes</taxon>
        <taxon>Saprolegniales</taxon>
        <taxon>Verrucalvaceae</taxon>
        <taxon>Aphanomyces</taxon>
    </lineage>
</organism>
<evidence type="ECO:0000259" key="1">
    <source>
        <dbReference type="PROSITE" id="PS50195"/>
    </source>
</evidence>
<name>A0A6G0WMJ1_9STRA</name>
<feature type="domain" description="PX" evidence="1">
    <location>
        <begin position="11"/>
        <end position="133"/>
    </location>
</feature>
<accession>A0A6G0WMJ1</accession>
<evidence type="ECO:0000313" key="3">
    <source>
        <dbReference type="Proteomes" id="UP000481153"/>
    </source>
</evidence>
<dbReference type="GO" id="GO:0035091">
    <property type="term" value="F:phosphatidylinositol binding"/>
    <property type="evidence" value="ECO:0007669"/>
    <property type="project" value="InterPro"/>
</dbReference>
<comment type="caution">
    <text evidence="2">The sequence shown here is derived from an EMBL/GenBank/DDBJ whole genome shotgun (WGS) entry which is preliminary data.</text>
</comment>
<dbReference type="CDD" id="cd06093">
    <property type="entry name" value="PX_domain"/>
    <property type="match status" value="1"/>
</dbReference>
<dbReference type="VEuPathDB" id="FungiDB:AeMF1_000434"/>
<proteinExistence type="predicted"/>